<dbReference type="GO" id="GO:0006099">
    <property type="term" value="P:tricarboxylic acid cycle"/>
    <property type="evidence" value="ECO:0007669"/>
    <property type="project" value="TreeGrafter"/>
</dbReference>
<dbReference type="CDD" id="cd03496">
    <property type="entry name" value="SQR_TypeC_CybS"/>
    <property type="match status" value="1"/>
</dbReference>
<dbReference type="SUPFAM" id="SSF81343">
    <property type="entry name" value="Fumarate reductase respiratory complex transmembrane subunits"/>
    <property type="match status" value="1"/>
</dbReference>
<dbReference type="Gene3D" id="1.20.1300.10">
    <property type="entry name" value="Fumarate reductase/succinate dehydrogenase, transmembrane subunit"/>
    <property type="match status" value="1"/>
</dbReference>
<gene>
    <name evidence="13" type="ORF">VPNG_04258</name>
</gene>
<dbReference type="OrthoDB" id="18577at2759"/>
<name>A0A423XEA5_9PEZI</name>
<keyword evidence="14" id="KW-1185">Reference proteome</keyword>
<keyword evidence="6 12" id="KW-0809">Transit peptide</keyword>
<accession>A0A423XEA5</accession>
<evidence type="ECO:0000313" key="14">
    <source>
        <dbReference type="Proteomes" id="UP000285146"/>
    </source>
</evidence>
<sequence length="190" mass="20238">MASIIRPTLLRQAAAATRSMAPSTRAGPSLLAKSLARPSVQSSFKPSIAQITAFHASSRRNLLPPGPQVIEGTVNDPAPIPTPSPSHGRYHWTFERGLAAALVPLTLAPFASGSLNPVLDGILGATLLVHAHLGVQAIIIDYVPTWGYPILRKVCIWLLNTATILAGVGIYEFETTDVGFVEATKRIWTA</sequence>
<evidence type="ECO:0000313" key="13">
    <source>
        <dbReference type="EMBL" id="ROW14278.1"/>
    </source>
</evidence>
<evidence type="ECO:0000256" key="5">
    <source>
        <dbReference type="ARBA" id="ARBA00022792"/>
    </source>
</evidence>
<keyword evidence="11" id="KW-0479">Metal-binding</keyword>
<feature type="binding site" evidence="10">
    <location>
        <position position="142"/>
    </location>
    <ligand>
        <name>a ubiquinone</name>
        <dbReference type="ChEBI" id="CHEBI:16389"/>
        <note>ligand shared with IP/SDHB</note>
    </ligand>
</feature>
<dbReference type="Proteomes" id="UP000285146">
    <property type="component" value="Unassembled WGS sequence"/>
</dbReference>
<dbReference type="PANTHER" id="PTHR13337">
    <property type="entry name" value="SUCCINATE DEHYDROGENASE"/>
    <property type="match status" value="1"/>
</dbReference>
<evidence type="ECO:0000256" key="3">
    <source>
        <dbReference type="ARBA" id="ARBA00022448"/>
    </source>
</evidence>
<dbReference type="FunCoup" id="A0A423XEA5">
    <property type="interactions" value="221"/>
</dbReference>
<evidence type="ECO:0000256" key="6">
    <source>
        <dbReference type="ARBA" id="ARBA00022946"/>
    </source>
</evidence>
<dbReference type="GO" id="GO:0048039">
    <property type="term" value="F:ubiquinone binding"/>
    <property type="evidence" value="ECO:0007669"/>
    <property type="project" value="TreeGrafter"/>
</dbReference>
<dbReference type="GO" id="GO:0005743">
    <property type="term" value="C:mitochondrial inner membrane"/>
    <property type="evidence" value="ECO:0007669"/>
    <property type="project" value="UniProtKB-SubCell"/>
</dbReference>
<keyword evidence="8 12" id="KW-0496">Mitochondrion</keyword>
<organism evidence="13 14">
    <name type="scientific">Cytospora leucostoma</name>
    <dbReference type="NCBI Taxonomy" id="1230097"/>
    <lineage>
        <taxon>Eukaryota</taxon>
        <taxon>Fungi</taxon>
        <taxon>Dikarya</taxon>
        <taxon>Ascomycota</taxon>
        <taxon>Pezizomycotina</taxon>
        <taxon>Sordariomycetes</taxon>
        <taxon>Sordariomycetidae</taxon>
        <taxon>Diaporthales</taxon>
        <taxon>Cytosporaceae</taxon>
        <taxon>Cytospora</taxon>
    </lineage>
</organism>
<reference evidence="13 14" key="1">
    <citation type="submission" date="2015-09" db="EMBL/GenBank/DDBJ databases">
        <title>Host preference determinants of Valsa canker pathogens revealed by comparative genomics.</title>
        <authorList>
            <person name="Yin Z."/>
            <person name="Huang L."/>
        </authorList>
    </citation>
    <scope>NUCLEOTIDE SEQUENCE [LARGE SCALE GENOMIC DNA]</scope>
    <source>
        <strain evidence="13 14">SXYLt</strain>
    </source>
</reference>
<comment type="similarity">
    <text evidence="2 12">Belongs to the CybS family.</text>
</comment>
<evidence type="ECO:0000256" key="7">
    <source>
        <dbReference type="ARBA" id="ARBA00022989"/>
    </source>
</evidence>
<dbReference type="GO" id="GO:0046872">
    <property type="term" value="F:metal ion binding"/>
    <property type="evidence" value="ECO:0007669"/>
    <property type="project" value="UniProtKB-KW"/>
</dbReference>
<keyword evidence="4" id="KW-0812">Transmembrane</keyword>
<dbReference type="STRING" id="1230097.A0A423XEA5"/>
<comment type="caution">
    <text evidence="13">The sequence shown here is derived from an EMBL/GenBank/DDBJ whole genome shotgun (WGS) entry which is preliminary data.</text>
</comment>
<evidence type="ECO:0000256" key="10">
    <source>
        <dbReference type="PIRSR" id="PIRSR607992-1"/>
    </source>
</evidence>
<keyword evidence="11" id="KW-0408">Iron</keyword>
<evidence type="ECO:0000256" key="12">
    <source>
        <dbReference type="RuleBase" id="RU364031"/>
    </source>
</evidence>
<dbReference type="InParanoid" id="A0A423XEA5"/>
<evidence type="ECO:0000256" key="11">
    <source>
        <dbReference type="PIRSR" id="PIRSR607992-2"/>
    </source>
</evidence>
<evidence type="ECO:0000256" key="9">
    <source>
        <dbReference type="ARBA" id="ARBA00023136"/>
    </source>
</evidence>
<evidence type="ECO:0000256" key="4">
    <source>
        <dbReference type="ARBA" id="ARBA00022692"/>
    </source>
</evidence>
<dbReference type="AlphaFoldDB" id="A0A423XEA5"/>
<evidence type="ECO:0000256" key="8">
    <source>
        <dbReference type="ARBA" id="ARBA00023128"/>
    </source>
</evidence>
<dbReference type="GO" id="GO:0006121">
    <property type="term" value="P:mitochondrial electron transport, succinate to ubiquinone"/>
    <property type="evidence" value="ECO:0007669"/>
    <property type="project" value="TreeGrafter"/>
</dbReference>
<dbReference type="PANTHER" id="PTHR13337:SF2">
    <property type="entry name" value="SUCCINATE DEHYDROGENASE [UBIQUINONE] CYTOCHROME B SMALL SUBUNIT, MITOCHONDRIAL"/>
    <property type="match status" value="1"/>
</dbReference>
<proteinExistence type="inferred from homology"/>
<keyword evidence="9 12" id="KW-0472">Membrane</keyword>
<keyword evidence="5 12" id="KW-0999">Mitochondrion inner membrane</keyword>
<keyword evidence="3" id="KW-0813">Transport</keyword>
<dbReference type="Pfam" id="PF05328">
    <property type="entry name" value="CybS"/>
    <property type="match status" value="1"/>
</dbReference>
<dbReference type="EMBL" id="LKEB01000015">
    <property type="protein sequence ID" value="ROW14278.1"/>
    <property type="molecule type" value="Genomic_DNA"/>
</dbReference>
<evidence type="ECO:0000256" key="1">
    <source>
        <dbReference type="ARBA" id="ARBA00004448"/>
    </source>
</evidence>
<comment type="subcellular location">
    <subcellularLocation>
        <location evidence="1 12">Mitochondrion inner membrane</location>
        <topology evidence="1 12">Multi-pass membrane protein</topology>
    </subcellularLocation>
</comment>
<evidence type="ECO:0000256" key="2">
    <source>
        <dbReference type="ARBA" id="ARBA00007294"/>
    </source>
</evidence>
<keyword evidence="7" id="KW-1133">Transmembrane helix</keyword>
<protein>
    <recommendedName>
        <fullName evidence="12">Succinate dehydrogenase [ubiquinone] cytochrome b small subunit</fullName>
    </recommendedName>
</protein>
<feature type="binding site" description="axial binding residue" evidence="11">
    <location>
        <position position="130"/>
    </location>
    <ligand>
        <name>heme b</name>
        <dbReference type="ChEBI" id="CHEBI:60344"/>
        <note>ligand shared with SDHC</note>
    </ligand>
    <ligandPart>
        <name>Fe</name>
        <dbReference type="ChEBI" id="CHEBI:18248"/>
    </ligandPart>
</feature>
<dbReference type="InterPro" id="IPR034804">
    <property type="entry name" value="SQR/QFR_C/D"/>
</dbReference>
<dbReference type="GO" id="GO:0020037">
    <property type="term" value="F:heme binding"/>
    <property type="evidence" value="ECO:0007669"/>
    <property type="project" value="TreeGrafter"/>
</dbReference>
<dbReference type="InterPro" id="IPR007992">
    <property type="entry name" value="CybS"/>
</dbReference>